<feature type="disulfide bond" evidence="18">
    <location>
        <begin position="115"/>
        <end position="124"/>
    </location>
</feature>
<comment type="caution">
    <text evidence="27">The sequence shown here is derived from an EMBL/GenBank/DDBJ whole genome shotgun (WGS) entry which is preliminary data.</text>
</comment>
<evidence type="ECO:0000256" key="4">
    <source>
        <dbReference type="ARBA" id="ARBA00022553"/>
    </source>
</evidence>
<evidence type="ECO:0000256" key="13">
    <source>
        <dbReference type="ARBA" id="ARBA00023170"/>
    </source>
</evidence>
<feature type="transmembrane region" description="Helical" evidence="25">
    <location>
        <begin position="617"/>
        <end position="637"/>
    </location>
</feature>
<feature type="domain" description="G-protein coupled receptors family 1 profile" evidence="26">
    <location>
        <begin position="468"/>
        <end position="720"/>
    </location>
</feature>
<accession>A0A6A4SNR6</accession>
<keyword evidence="6 24" id="KW-0812">Transmembrane</keyword>
<feature type="transmembrane region" description="Helical" evidence="25">
    <location>
        <begin position="363"/>
        <end position="386"/>
    </location>
</feature>
<dbReference type="InterPro" id="IPR027430">
    <property type="entry name" value="Retinal_BS"/>
</dbReference>
<feature type="site" description="Plays an important role in the conformation switch to the active conformation" evidence="20">
    <location>
        <position position="527"/>
    </location>
</feature>
<feature type="binding site" evidence="17">
    <location>
        <position position="156"/>
    </location>
    <ligand>
        <name>Na(+)</name>
        <dbReference type="ChEBI" id="CHEBI:29101"/>
        <label>1</label>
    </ligand>
</feature>
<feature type="binding site" evidence="17">
    <location>
        <position position="221"/>
    </location>
    <ligand>
        <name>Na(+)</name>
        <dbReference type="ChEBI" id="CHEBI:29101"/>
        <label>1</label>
    </ligand>
</feature>
<dbReference type="Pfam" id="PF10413">
    <property type="entry name" value="Rhodopsin_N"/>
    <property type="match status" value="1"/>
</dbReference>
<dbReference type="InterPro" id="IPR017452">
    <property type="entry name" value="GPCR_Rhodpsn_7TM"/>
</dbReference>
<evidence type="ECO:0000256" key="7">
    <source>
        <dbReference type="ARBA" id="ARBA00022925"/>
    </source>
</evidence>
<feature type="transmembrane region" description="Helical" evidence="25">
    <location>
        <begin position="29"/>
        <end position="50"/>
    </location>
</feature>
<dbReference type="InterPro" id="IPR001760">
    <property type="entry name" value="Opsin"/>
</dbReference>
<evidence type="ECO:0000256" key="19">
    <source>
        <dbReference type="PIRSR" id="PIRSR600732-1"/>
    </source>
</evidence>
<dbReference type="GO" id="GO:0005886">
    <property type="term" value="C:plasma membrane"/>
    <property type="evidence" value="ECO:0007669"/>
    <property type="project" value="TreeGrafter"/>
</dbReference>
<dbReference type="SUPFAM" id="SSF161070">
    <property type="entry name" value="SNF-like"/>
    <property type="match status" value="1"/>
</dbReference>
<dbReference type="PRINTS" id="PR00579">
    <property type="entry name" value="RHODOPSIN"/>
</dbReference>
<dbReference type="GO" id="GO:0005332">
    <property type="term" value="F:gamma-aminobutyric acid:sodium:chloride symporter activity"/>
    <property type="evidence" value="ECO:0007669"/>
    <property type="project" value="TreeGrafter"/>
</dbReference>
<feature type="transmembrane region" description="Helical" evidence="25">
    <location>
        <begin position="290"/>
        <end position="308"/>
    </location>
</feature>
<evidence type="ECO:0000256" key="9">
    <source>
        <dbReference type="ARBA" id="ARBA00022991"/>
    </source>
</evidence>
<keyword evidence="17" id="KW-0479">Metal-binding</keyword>
<evidence type="ECO:0000259" key="26">
    <source>
        <dbReference type="PROSITE" id="PS50262"/>
    </source>
</evidence>
<feature type="binding site" evidence="17">
    <location>
        <position position="16"/>
    </location>
    <ligand>
        <name>Na(+)</name>
        <dbReference type="ChEBI" id="CHEBI:29101"/>
        <label>1</label>
    </ligand>
</feature>
<dbReference type="PROSITE" id="PS50262">
    <property type="entry name" value="G_PROTEIN_RECEP_F1_2"/>
    <property type="match status" value="1"/>
</dbReference>
<dbReference type="FunFam" id="1.20.1070.10:FF:000018">
    <property type="entry name" value="Rhodopsin"/>
    <property type="match status" value="1"/>
</dbReference>
<evidence type="ECO:0000256" key="6">
    <source>
        <dbReference type="ARBA" id="ARBA00022692"/>
    </source>
</evidence>
<dbReference type="Pfam" id="PF00001">
    <property type="entry name" value="7tm_1"/>
    <property type="match status" value="1"/>
</dbReference>
<evidence type="ECO:0000256" key="8">
    <source>
        <dbReference type="ARBA" id="ARBA00022989"/>
    </source>
</evidence>
<dbReference type="PANTHER" id="PTHR11616:SF249">
    <property type="entry name" value="SOLUTE CARRIER FAMILY 6 MEMBER 22, TANDEM DUPLICATE 2 ISOFORM X2-RELATED"/>
    <property type="match status" value="1"/>
</dbReference>
<reference evidence="27 28" key="1">
    <citation type="submission" date="2019-06" db="EMBL/GenBank/DDBJ databases">
        <title>Draft genomes of female and male turbot (Scophthalmus maximus).</title>
        <authorList>
            <person name="Xu H."/>
            <person name="Xu X.-W."/>
            <person name="Shao C."/>
            <person name="Chen S."/>
        </authorList>
    </citation>
    <scope>NUCLEOTIDE SEQUENCE [LARGE SCALE GENOMIC DNA]</scope>
    <source>
        <strain evidence="27">Ysfricsl-2016a</strain>
        <tissue evidence="27">Blood</tissue>
    </source>
</reference>
<feature type="transmembrane region" description="Helical" evidence="25">
    <location>
        <begin position="697"/>
        <end position="723"/>
    </location>
</feature>
<evidence type="ECO:0000256" key="21">
    <source>
        <dbReference type="PIRSR" id="PIRSR600732-3"/>
    </source>
</evidence>
<dbReference type="InterPro" id="IPR000175">
    <property type="entry name" value="Na/ntran_symport"/>
</dbReference>
<dbReference type="PRINTS" id="PR00237">
    <property type="entry name" value="GPCRRHODOPSN"/>
</dbReference>
<feature type="binding site" evidence="17">
    <location>
        <position position="224"/>
    </location>
    <ligand>
        <name>Na(+)</name>
        <dbReference type="ChEBI" id="CHEBI:29101"/>
        <label>1</label>
    </ligand>
</feature>
<keyword evidence="4" id="KW-0597">Phosphoprotein</keyword>
<keyword evidence="3 25" id="KW-0600">Photoreceptor protein</keyword>
<keyword evidence="14 22" id="KW-0325">Glycoprotein</keyword>
<comment type="subcellular location">
    <subcellularLocation>
        <location evidence="1 25">Membrane</location>
        <topology evidence="1 25">Multi-pass membrane protein</topology>
    </subcellularLocation>
</comment>
<keyword evidence="15 25" id="KW-0807">Transducer</keyword>
<dbReference type="PROSITE" id="PS00238">
    <property type="entry name" value="OPSIN"/>
    <property type="match status" value="1"/>
</dbReference>
<evidence type="ECO:0000256" key="12">
    <source>
        <dbReference type="ARBA" id="ARBA00023157"/>
    </source>
</evidence>
<dbReference type="Pfam" id="PF00209">
    <property type="entry name" value="SNF"/>
    <property type="match status" value="1"/>
</dbReference>
<keyword evidence="10 25" id="KW-0297">G-protein coupled receptor</keyword>
<comment type="similarity">
    <text evidence="25">Belongs to the G-protein coupled receptor 1 family. Opsin subfamily.</text>
</comment>
<keyword evidence="5 25" id="KW-0716">Sensory transduction</keyword>
<feature type="glycosylation site" description="N-linked (GlcNAc...) asparagine" evidence="22">
    <location>
        <position position="429"/>
    </location>
</feature>
<dbReference type="InterPro" id="IPR000732">
    <property type="entry name" value="Rhodopsin"/>
</dbReference>
<dbReference type="SUPFAM" id="SSF81321">
    <property type="entry name" value="Family A G protein-coupled receptor-like"/>
    <property type="match status" value="1"/>
</dbReference>
<organism evidence="27 28">
    <name type="scientific">Scophthalmus maximus</name>
    <name type="common">Turbot</name>
    <name type="synonym">Psetta maxima</name>
    <dbReference type="NCBI Taxonomy" id="52904"/>
    <lineage>
        <taxon>Eukaryota</taxon>
        <taxon>Metazoa</taxon>
        <taxon>Chordata</taxon>
        <taxon>Craniata</taxon>
        <taxon>Vertebrata</taxon>
        <taxon>Euteleostomi</taxon>
        <taxon>Actinopterygii</taxon>
        <taxon>Neopterygii</taxon>
        <taxon>Teleostei</taxon>
        <taxon>Neoteleostei</taxon>
        <taxon>Acanthomorphata</taxon>
        <taxon>Carangaria</taxon>
        <taxon>Pleuronectiformes</taxon>
        <taxon>Pleuronectoidei</taxon>
        <taxon>Scophthalmidae</taxon>
        <taxon>Scophthalmus</taxon>
    </lineage>
</organism>
<evidence type="ECO:0000256" key="25">
    <source>
        <dbReference type="RuleBase" id="RU004951"/>
    </source>
</evidence>
<feature type="transmembrane region" description="Helical" evidence="25">
    <location>
        <begin position="454"/>
        <end position="476"/>
    </location>
</feature>
<dbReference type="InterPro" id="IPR000276">
    <property type="entry name" value="GPCR_Rhodpsn"/>
</dbReference>
<keyword evidence="24" id="KW-0769">Symport</keyword>
<dbReference type="GO" id="GO:0007602">
    <property type="term" value="P:phototransduction"/>
    <property type="evidence" value="ECO:0007669"/>
    <property type="project" value="UniProtKB-KW"/>
</dbReference>
<keyword evidence="8 25" id="KW-1133">Transmembrane helix</keyword>
<dbReference type="GO" id="GO:0009881">
    <property type="term" value="F:photoreceptor activity"/>
    <property type="evidence" value="ECO:0007669"/>
    <property type="project" value="UniProtKB-KW"/>
</dbReference>
<evidence type="ECO:0000256" key="11">
    <source>
        <dbReference type="ARBA" id="ARBA00023136"/>
    </source>
</evidence>
<dbReference type="PRINTS" id="PR00238">
    <property type="entry name" value="OPSIN"/>
</dbReference>
<keyword evidence="13 25" id="KW-0675">Receptor</keyword>
<keyword evidence="16" id="KW-0844">Vision</keyword>
<evidence type="ECO:0000256" key="10">
    <source>
        <dbReference type="ARBA" id="ARBA00023040"/>
    </source>
</evidence>
<feature type="modified residue" description="N6-(retinylidene)lysine" evidence="23">
    <location>
        <position position="710"/>
    </location>
</feature>
<comment type="similarity">
    <text evidence="24">Belongs to the sodium:neurotransmitter symporter (SNF) (TC 2.A.22) family.</text>
</comment>
<comment type="caution">
    <text evidence="25">Lacks conserved residue(s) required for the propagation of feature annotation.</text>
</comment>
<dbReference type="GO" id="GO:0042995">
    <property type="term" value="C:cell projection"/>
    <property type="evidence" value="ECO:0007669"/>
    <property type="project" value="TreeGrafter"/>
</dbReference>
<dbReference type="GO" id="GO:0004930">
    <property type="term" value="F:G protein-coupled receptor activity"/>
    <property type="evidence" value="ECO:0007669"/>
    <property type="project" value="UniProtKB-KW"/>
</dbReference>
<feature type="glycosylation site" description="N-linked (GlcNAc...) asparagine" evidence="22">
    <location>
        <position position="416"/>
    </location>
</feature>
<feature type="transmembrane region" description="Helical" evidence="25">
    <location>
        <begin position="564"/>
        <end position="587"/>
    </location>
</feature>
<dbReference type="PANTHER" id="PTHR11616">
    <property type="entry name" value="SODIUM/CHLORIDE DEPENDENT TRANSPORTER"/>
    <property type="match status" value="1"/>
</dbReference>
<comment type="PTM">
    <text evidence="23">Contains one covalently linked retinal chromophore.</text>
</comment>
<keyword evidence="19" id="KW-0862">Zinc</keyword>
<feature type="transmembrane region" description="Helical" evidence="25">
    <location>
        <begin position="83"/>
        <end position="103"/>
    </location>
</feature>
<evidence type="ECO:0000313" key="28">
    <source>
        <dbReference type="Proteomes" id="UP000438429"/>
    </source>
</evidence>
<evidence type="ECO:0000313" key="27">
    <source>
        <dbReference type="EMBL" id="KAF0034867.1"/>
    </source>
</evidence>
<keyword evidence="11 25" id="KW-0472">Membrane</keyword>
<evidence type="ECO:0000256" key="16">
    <source>
        <dbReference type="ARBA" id="ARBA00023305"/>
    </source>
</evidence>
<evidence type="ECO:0000256" key="22">
    <source>
        <dbReference type="PIRSR" id="PIRSR600732-4"/>
    </source>
</evidence>
<keyword evidence="12 18" id="KW-1015">Disulfide bond</keyword>
<feature type="transmembrane region" description="Helical" evidence="25">
    <location>
        <begin position="209"/>
        <end position="229"/>
    </location>
</feature>
<feature type="transmembrane region" description="Helical" evidence="25">
    <location>
        <begin position="253"/>
        <end position="278"/>
    </location>
</feature>
<evidence type="ECO:0000256" key="2">
    <source>
        <dbReference type="ARBA" id="ARBA00022448"/>
    </source>
</evidence>
<feature type="binding site" evidence="17">
    <location>
        <position position="9"/>
    </location>
    <ligand>
        <name>Na(+)</name>
        <dbReference type="ChEBI" id="CHEBI:29101"/>
        <label>1</label>
    </ligand>
</feature>
<feature type="transmembrane region" description="Helical" evidence="25">
    <location>
        <begin position="488"/>
        <end position="510"/>
    </location>
</feature>
<dbReference type="PROSITE" id="PS00610">
    <property type="entry name" value="NA_NEUROTRAN_SYMP_1"/>
    <property type="match status" value="1"/>
</dbReference>
<dbReference type="InterPro" id="IPR037272">
    <property type="entry name" value="SNS_sf"/>
</dbReference>
<dbReference type="PROSITE" id="PS50267">
    <property type="entry name" value="NA_NEUROTRAN_SYMP_3"/>
    <property type="match status" value="1"/>
</dbReference>
<dbReference type="PROSITE" id="PS00237">
    <property type="entry name" value="G_PROTEIN_RECEP_F1_1"/>
    <property type="match status" value="1"/>
</dbReference>
<name>A0A6A4SNR6_SCOMX</name>
<dbReference type="InterPro" id="IPR019477">
    <property type="entry name" value="Rhodopsin_N"/>
</dbReference>
<sequence>MEFILAAAGHIVGLGNVWRFPYLCYKNGGGAFFIPYILFLITCGIPLFFLETSLGQYTSHGGITCWKKICPLFEGLGYGCQVVALYTGVYYIIILAWAFLYLFSSFKSELPWASCDNSWNTAGCLDHSHNQTSSFGNGTSSVVEFWEDCVYLCLLNSLTSFVAGFAIFSVLGFMANEQGVDISMVAESGPGLAFIAYPRAVAMMPLPQLWAVAFFVMIIFLGLDSEFVYQESLVTTISDMYPSIFRNNCRRKLLLLAINVANFLVGLLMVTEGGLYIFQLFDHYAASGMTLLFFAIIESVCIGWVYGADRQYDHIKDMIGYQPWPFMKYCWQYFTSAICTLTLLFTVVKYTPLKFNNTYEYPWWGYAIGGCLALSSTLMVPLWMLYAVSVTPGTLTQCSKVTLLCPSKSQFAEMENGTQGNNFYIPMNNRTGLVRNPYHYTQYYLADPWFFKLLAVYMFFLICTGFPINALTLMVTAQNKKLRQPLNFILVNLSVAGLIMVCFGFTVAFYSSLMGYFSLGPTGCAIEGFMATLGGQVSLWSLVVLAIERYIVVCKPMGSFKFTATHAATGCAFTWIMAASCAVPPLVGWSRYIPEGVQVSCGPDYYTLAPGYNNESFVLYLFTCHFCVPVFIIFFTYGNLVCTVKAAAAQQQESESTQKAEREVTRMCVLMVFGFLVAWTPYATFAGWIFLNKGAAFTALTAAIPAFFAKSSALYNPVIYVLLNKQFRNCMLTTIGMGGMVEDETSVSASKTEVSSVS</sequence>
<gene>
    <name evidence="27" type="ORF">F2P81_012625</name>
</gene>
<evidence type="ECO:0000256" key="5">
    <source>
        <dbReference type="ARBA" id="ARBA00022606"/>
    </source>
</evidence>
<evidence type="ECO:0000256" key="18">
    <source>
        <dbReference type="PIRSR" id="PIRSR600175-2"/>
    </source>
</evidence>
<feature type="transmembrane region" description="Helical" evidence="25">
    <location>
        <begin position="530"/>
        <end position="552"/>
    </location>
</feature>
<dbReference type="Gene3D" id="1.20.1070.10">
    <property type="entry name" value="Rhodopsin 7-helix transmembrane proteins"/>
    <property type="match status" value="1"/>
</dbReference>
<evidence type="ECO:0000256" key="15">
    <source>
        <dbReference type="ARBA" id="ARBA00023224"/>
    </source>
</evidence>
<evidence type="ECO:0000256" key="20">
    <source>
        <dbReference type="PIRSR" id="PIRSR600732-2"/>
    </source>
</evidence>
<evidence type="ECO:0000256" key="3">
    <source>
        <dbReference type="ARBA" id="ARBA00022543"/>
    </source>
</evidence>
<evidence type="ECO:0000256" key="24">
    <source>
        <dbReference type="RuleBase" id="RU003732"/>
    </source>
</evidence>
<evidence type="ECO:0000256" key="1">
    <source>
        <dbReference type="ARBA" id="ARBA00004141"/>
    </source>
</evidence>
<feature type="binding site" evidence="19">
    <location>
        <position position="615"/>
    </location>
    <ligand>
        <name>Zn(2+)</name>
        <dbReference type="ChEBI" id="CHEBI:29105"/>
    </ligand>
</feature>
<protein>
    <recommendedName>
        <fullName evidence="24 25">Multifunctional fusion protein</fullName>
    </recommendedName>
    <domain>
        <recommendedName>
            <fullName evidence="24">Transporter</fullName>
        </recommendedName>
    </domain>
    <domain>
        <recommendedName>
            <fullName evidence="25">Rhodopsin</fullName>
        </recommendedName>
    </domain>
</protein>
<evidence type="ECO:0000256" key="23">
    <source>
        <dbReference type="PIRSR" id="PIRSR600732-50"/>
    </source>
</evidence>
<dbReference type="EMBL" id="VEVO01000011">
    <property type="protein sequence ID" value="KAF0034867.1"/>
    <property type="molecule type" value="Genomic_DNA"/>
</dbReference>
<feature type="binding site" evidence="17">
    <location>
        <position position="225"/>
    </location>
    <ligand>
        <name>Na(+)</name>
        <dbReference type="ChEBI" id="CHEBI:29101"/>
        <label>1</label>
    </ligand>
</feature>
<feature type="transmembrane region" description="Helical" evidence="25">
    <location>
        <begin position="668"/>
        <end position="691"/>
    </location>
</feature>
<dbReference type="Proteomes" id="UP000438429">
    <property type="component" value="Unassembled WGS sequence"/>
</dbReference>
<feature type="transmembrane region" description="Helical" evidence="25">
    <location>
        <begin position="149"/>
        <end position="174"/>
    </location>
</feature>
<keyword evidence="9 23" id="KW-0157">Chromophore</keyword>
<dbReference type="GO" id="GO:0046872">
    <property type="term" value="F:metal ion binding"/>
    <property type="evidence" value="ECO:0007669"/>
    <property type="project" value="UniProtKB-KW"/>
</dbReference>
<keyword evidence="17" id="KW-0915">Sodium</keyword>
<keyword evidence="7 23" id="KW-0681">Retinal protein</keyword>
<evidence type="ECO:0000256" key="14">
    <source>
        <dbReference type="ARBA" id="ARBA00023180"/>
    </source>
</evidence>
<proteinExistence type="inferred from homology"/>
<feature type="binding site" evidence="17">
    <location>
        <position position="12"/>
    </location>
    <ligand>
        <name>Na(+)</name>
        <dbReference type="ChEBI" id="CHEBI:29101"/>
        <label>1</label>
    </ligand>
</feature>
<keyword evidence="2 24" id="KW-0813">Transport</keyword>
<dbReference type="AlphaFoldDB" id="A0A6A4SNR6"/>
<dbReference type="GO" id="GO:0007601">
    <property type="term" value="P:visual perception"/>
    <property type="evidence" value="ECO:0007669"/>
    <property type="project" value="UniProtKB-KW"/>
</dbReference>
<feature type="disulfide bond" evidence="21">
    <location>
        <begin position="524"/>
        <end position="601"/>
    </location>
</feature>
<evidence type="ECO:0000256" key="17">
    <source>
        <dbReference type="PIRSR" id="PIRSR600175-1"/>
    </source>
</evidence>